<dbReference type="RefSeq" id="WP_111551175.1">
    <property type="nucleotide sequence ID" value="NZ_LIQE01000058.1"/>
</dbReference>
<keyword evidence="1" id="KW-0175">Coiled coil</keyword>
<evidence type="ECO:0000259" key="3">
    <source>
        <dbReference type="Pfam" id="PF13514"/>
    </source>
</evidence>
<dbReference type="OrthoDB" id="9764467at2"/>
<feature type="domain" description="YhaN AAA" evidence="3">
    <location>
        <begin position="1"/>
        <end position="207"/>
    </location>
</feature>
<comment type="caution">
    <text evidence="4">The sequence shown here is derived from an EMBL/GenBank/DDBJ whole genome shotgun (WGS) entry which is preliminary data.</text>
</comment>
<dbReference type="Proteomes" id="UP000249165">
    <property type="component" value="Unassembled WGS sequence"/>
</dbReference>
<dbReference type="InterPro" id="IPR027417">
    <property type="entry name" value="P-loop_NTPase"/>
</dbReference>
<dbReference type="Pfam" id="PF13514">
    <property type="entry name" value="AAA_27"/>
    <property type="match status" value="1"/>
</dbReference>
<dbReference type="PANTHER" id="PTHR41259:SF1">
    <property type="entry name" value="DOUBLE-STRAND BREAK REPAIR RAD50 ATPASE, PUTATIVE-RELATED"/>
    <property type="match status" value="1"/>
</dbReference>
<gene>
    <name evidence="4" type="ORF">ATI53_10563</name>
</gene>
<evidence type="ECO:0000313" key="4">
    <source>
        <dbReference type="EMBL" id="RAK10439.1"/>
    </source>
</evidence>
<feature type="coiled-coil region" evidence="1">
    <location>
        <begin position="917"/>
        <end position="944"/>
    </location>
</feature>
<protein>
    <submittedName>
        <fullName evidence="4">Uncharacterized protein YhaN</fullName>
    </submittedName>
</protein>
<organism evidence="4 5">
    <name type="scientific">Salipiger aestuarii</name>
    <dbReference type="NCBI Taxonomy" id="568098"/>
    <lineage>
        <taxon>Bacteria</taxon>
        <taxon>Pseudomonadati</taxon>
        <taxon>Pseudomonadota</taxon>
        <taxon>Alphaproteobacteria</taxon>
        <taxon>Rhodobacterales</taxon>
        <taxon>Roseobacteraceae</taxon>
        <taxon>Salipiger</taxon>
    </lineage>
</organism>
<sequence>MRLRRLDLIRYGRFEDRVLDFGEAGDGPDVTLVFGENEAGKSTAFSAWLDLLYGLPLQHPYDFRFSRNELMVGAVLDTPDGPLTLRRTGKRHGSLTDEAGREVDEARLAGLLHGLDRDAFRTRFSLDDETLRRGGKDIADARGDLGQLLHAGSSGLSGLTETLAEAAREMDEFHKPRARKTTLAQTRAELARLDAAMAQARLDPRDYDRLRQNVTETQARYDAASQAQADATRALALRKAADARRALAGQIDRIDTDLQAFPRGPDLPADALSGVRVAAAAIRAARHAQAEAQTAEAAATDALAGLTPDPAGVEAAALAAEIGAAEFEDGTLLVTRVLAAEPDVDKLAKDLHDTRDAAAALAQTLGGPGAAPETVALSRAALATLREAAESARVAARDSDRAIAALADAEARLGPVETLPDGWQRLGDALDALPEDPAPLRDAAAQATADAARLAAGLPPGWDTLAAAGLPVAAELRQIETDAHSATAAMAEARDRLQEARDAHADAQARRTAEGQLGAVVTDAEIAATRARRDALWAEHSARLSAQTAGAFETSMLADDSTRARHAATMEQRALLGRLGVEIDTLAARVARREASAASAAATARDVAARASGMAARLGLPEGTAPAAFAPRCDALRVALDAALAATAAGRSLDTARRAHEAALDAVLAAALPLAPTAPTLPEARRLRADLEASAARIAQREKAGTLVADLRKTCEASGRAKTAAQAGYAQAVSGLWCETLAPPELLARLDEVARLREMLDDARGLARRVGQMQSALRGFDMRAGALRKVLDLPDAGPTELLREAARRGSEAERIQRETAAARDRQTRARADADTQGRLIAAARADIARLLDGQALPEDADPETQAQHLAARDALRARRRDAERQRDALAADHDARALALEEADADSARSVHLADALEAARTDRDAALETRAEARQALDAALRRTGAAELAQTRAALLETLREQARGAVLARVGLMAAQGALSRLREDRRGPMLTAAQHAFATVTGGEWPRLETRPGGTGEQLVGVRHDRKVPADAMSTGTRAQLYLALRIAGHADFTRRFGPLPFVTDDILETFDDTRAAATLEMTAGMGQLGQAIMFTHHAHLVALARERIAGLRVIALD</sequence>
<dbReference type="EMBL" id="QLMG01000056">
    <property type="protein sequence ID" value="RAK10439.1"/>
    <property type="molecule type" value="Genomic_DNA"/>
</dbReference>
<evidence type="ECO:0000256" key="1">
    <source>
        <dbReference type="SAM" id="Coils"/>
    </source>
</evidence>
<proteinExistence type="predicted"/>
<dbReference type="AlphaFoldDB" id="A0A327XWK0"/>
<dbReference type="Gene3D" id="3.40.50.300">
    <property type="entry name" value="P-loop containing nucleotide triphosphate hydrolases"/>
    <property type="match status" value="2"/>
</dbReference>
<reference evidence="4 5" key="1">
    <citation type="submission" date="2018-06" db="EMBL/GenBank/DDBJ databases">
        <title>Genomic Encyclopedia of Archaeal and Bacterial Type Strains, Phase II (KMG-II): from individual species to whole genera.</title>
        <authorList>
            <person name="Goeker M."/>
        </authorList>
    </citation>
    <scope>NUCLEOTIDE SEQUENCE [LARGE SCALE GENOMIC DNA]</scope>
    <source>
        <strain evidence="4 5">DSM 22011</strain>
    </source>
</reference>
<dbReference type="PANTHER" id="PTHR41259">
    <property type="entry name" value="DOUBLE-STRAND BREAK REPAIR RAD50 ATPASE, PUTATIVE-RELATED"/>
    <property type="match status" value="1"/>
</dbReference>
<accession>A0A327XWK0</accession>
<keyword evidence="5" id="KW-1185">Reference proteome</keyword>
<name>A0A327XWK0_9RHOB</name>
<evidence type="ECO:0000313" key="5">
    <source>
        <dbReference type="Proteomes" id="UP000249165"/>
    </source>
</evidence>
<feature type="region of interest" description="Disordered" evidence="2">
    <location>
        <begin position="806"/>
        <end position="834"/>
    </location>
</feature>
<feature type="coiled-coil region" evidence="1">
    <location>
        <begin position="476"/>
        <end position="510"/>
    </location>
</feature>
<evidence type="ECO:0000256" key="2">
    <source>
        <dbReference type="SAM" id="MobiDB-lite"/>
    </source>
</evidence>
<feature type="coiled-coil region" evidence="1">
    <location>
        <begin position="183"/>
        <end position="227"/>
    </location>
</feature>
<dbReference type="SUPFAM" id="SSF52540">
    <property type="entry name" value="P-loop containing nucleoside triphosphate hydrolases"/>
    <property type="match status" value="1"/>
</dbReference>
<dbReference type="InterPro" id="IPR038734">
    <property type="entry name" value="YhaN_AAA"/>
</dbReference>